<comment type="catalytic activity">
    <reaction evidence="6">
        <text>Endohydrolysis of (1-&gt;4)-beta-D-xylosidic linkages in xylans.</text>
        <dbReference type="EC" id="3.2.1.8"/>
    </reaction>
</comment>
<feature type="compositionally biased region" description="Polar residues" evidence="7">
    <location>
        <begin position="414"/>
        <end position="428"/>
    </location>
</feature>
<dbReference type="Gene3D" id="3.20.20.80">
    <property type="entry name" value="Glycosidases"/>
    <property type="match status" value="1"/>
</dbReference>
<dbReference type="GO" id="GO:0000272">
    <property type="term" value="P:polysaccharide catabolic process"/>
    <property type="evidence" value="ECO:0007669"/>
    <property type="project" value="UniProtKB-KW"/>
</dbReference>
<gene>
    <name evidence="10" type="ORF">SAMN04487977_10472</name>
</gene>
<evidence type="ECO:0000313" key="10">
    <source>
        <dbReference type="EMBL" id="SEQ38402.1"/>
    </source>
</evidence>
<evidence type="ECO:0000256" key="2">
    <source>
        <dbReference type="ARBA" id="ARBA00023277"/>
    </source>
</evidence>
<protein>
    <recommendedName>
        <fullName evidence="6">Beta-xylanase</fullName>
        <ecNumber evidence="6">3.2.1.8</ecNumber>
    </recommendedName>
</protein>
<keyword evidence="11" id="KW-1185">Reference proteome</keyword>
<dbReference type="SMART" id="SM00633">
    <property type="entry name" value="Glyco_10"/>
    <property type="match status" value="1"/>
</dbReference>
<dbReference type="PANTHER" id="PTHR31490:SF90">
    <property type="entry name" value="ENDO-1,4-BETA-XYLANASE A"/>
    <property type="match status" value="1"/>
</dbReference>
<evidence type="ECO:0000256" key="8">
    <source>
        <dbReference type="SAM" id="SignalP"/>
    </source>
</evidence>
<keyword evidence="4 6" id="KW-0624">Polysaccharide degradation</keyword>
<keyword evidence="1 6" id="KW-0378">Hydrolase</keyword>
<feature type="signal peptide" evidence="8">
    <location>
        <begin position="1"/>
        <end position="21"/>
    </location>
</feature>
<evidence type="ECO:0000256" key="1">
    <source>
        <dbReference type="ARBA" id="ARBA00022801"/>
    </source>
</evidence>
<dbReference type="PANTHER" id="PTHR31490">
    <property type="entry name" value="GLYCOSYL HYDROLASE"/>
    <property type="match status" value="1"/>
</dbReference>
<dbReference type="PRINTS" id="PR00134">
    <property type="entry name" value="GLHYDRLASE10"/>
</dbReference>
<dbReference type="PROSITE" id="PS51257">
    <property type="entry name" value="PROKAR_LIPOPROTEIN"/>
    <property type="match status" value="1"/>
</dbReference>
<dbReference type="GO" id="GO:0031176">
    <property type="term" value="F:endo-1,4-beta-xylanase activity"/>
    <property type="evidence" value="ECO:0007669"/>
    <property type="project" value="UniProtKB-EC"/>
</dbReference>
<evidence type="ECO:0000256" key="4">
    <source>
        <dbReference type="ARBA" id="ARBA00023326"/>
    </source>
</evidence>
<feature type="chain" id="PRO_5010350841" description="Beta-xylanase" evidence="8">
    <location>
        <begin position="22"/>
        <end position="660"/>
    </location>
</feature>
<dbReference type="RefSeq" id="WP_074642882.1">
    <property type="nucleotide sequence ID" value="NZ_FOFU01000004.1"/>
</dbReference>
<evidence type="ECO:0000256" key="7">
    <source>
        <dbReference type="SAM" id="MobiDB-lite"/>
    </source>
</evidence>
<evidence type="ECO:0000256" key="3">
    <source>
        <dbReference type="ARBA" id="ARBA00023295"/>
    </source>
</evidence>
<feature type="active site" description="Nucleophile" evidence="5">
    <location>
        <position position="550"/>
    </location>
</feature>
<dbReference type="PROSITE" id="PS00591">
    <property type="entry name" value="GH10_1"/>
    <property type="match status" value="1"/>
</dbReference>
<organism evidence="10 11">
    <name type="scientific">Treponema bryantii</name>
    <dbReference type="NCBI Taxonomy" id="163"/>
    <lineage>
        <taxon>Bacteria</taxon>
        <taxon>Pseudomonadati</taxon>
        <taxon>Spirochaetota</taxon>
        <taxon>Spirochaetia</taxon>
        <taxon>Spirochaetales</taxon>
        <taxon>Treponemataceae</taxon>
        <taxon>Treponema</taxon>
    </lineage>
</organism>
<evidence type="ECO:0000313" key="11">
    <source>
        <dbReference type="Proteomes" id="UP000182360"/>
    </source>
</evidence>
<dbReference type="InterPro" id="IPR001000">
    <property type="entry name" value="GH10_dom"/>
</dbReference>
<proteinExistence type="inferred from homology"/>
<dbReference type="Pfam" id="PF00331">
    <property type="entry name" value="Glyco_hydro_10"/>
    <property type="match status" value="1"/>
</dbReference>
<name>A0A1H9FKG4_9SPIR</name>
<reference evidence="10 11" key="1">
    <citation type="submission" date="2016-10" db="EMBL/GenBank/DDBJ databases">
        <authorList>
            <person name="de Groot N.N."/>
        </authorList>
    </citation>
    <scope>NUCLEOTIDE SEQUENCE [LARGE SCALE GENOMIC DNA]</scope>
    <source>
        <strain evidence="10 11">B25</strain>
    </source>
</reference>
<keyword evidence="2 6" id="KW-0119">Carbohydrate metabolism</keyword>
<dbReference type="SUPFAM" id="SSF51445">
    <property type="entry name" value="(Trans)glycosidases"/>
    <property type="match status" value="1"/>
</dbReference>
<dbReference type="InterPro" id="IPR044846">
    <property type="entry name" value="GH10"/>
</dbReference>
<keyword evidence="8" id="KW-0732">Signal</keyword>
<dbReference type="InterPro" id="IPR031158">
    <property type="entry name" value="GH10_AS"/>
</dbReference>
<dbReference type="OrthoDB" id="9809277at2"/>
<dbReference type="EC" id="3.2.1.8" evidence="6"/>
<dbReference type="Proteomes" id="UP000182360">
    <property type="component" value="Unassembled WGS sequence"/>
</dbReference>
<dbReference type="PROSITE" id="PS51760">
    <property type="entry name" value="GH10_2"/>
    <property type="match status" value="1"/>
</dbReference>
<accession>A0A1H9FKG4</accession>
<feature type="region of interest" description="Disordered" evidence="7">
    <location>
        <begin position="414"/>
        <end position="437"/>
    </location>
</feature>
<dbReference type="EMBL" id="FOFU01000004">
    <property type="protein sequence ID" value="SEQ38402.1"/>
    <property type="molecule type" value="Genomic_DNA"/>
</dbReference>
<evidence type="ECO:0000256" key="6">
    <source>
        <dbReference type="RuleBase" id="RU361174"/>
    </source>
</evidence>
<sequence length="660" mass="73050">MRKFNVVVALFTALVLVFGFASCKKDVEEKPVNYSVTKIDGEKSNPDSFLTISLTEYKGKKISVAFTTKMLVINKSETDANLMWQINAGNSNYPVIASKIFEPGVSKWVTVSGTKTGDDAIELGSGAYFYLSTNQITPADFIIFLKDFSLIITHENEDAVSYSISDISAKEESITKLSDSDAEAEAAEAVSKKWLSDSVPSIYETYKDQFDYIGIAAEYGNFGLKQTGSNKYTATYTWDGSNWSKPTELYYEEIQNGIAKHANSITLGNELKPQFVLGWWNNGDGAKQTMVDFTGSNGKTIKVPNKLGNENLIYATLSVCKKMRVQMRGHVLTWHSQTPDDFFAEGYNASVGDDGLLTNPVDKETMTARHEWYIKSVLECVANWESANGYGTGNHIIWAWDVVNEATADDAGQTYTGDGQNWLRGSTDGTKDKSPANSGSRWFQIYGDEEFIVNAFRFANAYAPSDVKLCYNDYNEYMEYGGGYKTSAICKLLTSVKEGEAQTINGNSVAPRIDVMAMQSHVGVSWPGVDGYETALKRYLALGLDVHVSELDFSAETQEAANQAYAQYFTMLQKYGKKYSGTNKVTCITIWGINNESSWINPASSGGKKTYPLLFNLVDNVTTTTKTVIYDTGKENLPQYDIGDTYEANAAFYTVIDAHN</sequence>
<evidence type="ECO:0000259" key="9">
    <source>
        <dbReference type="PROSITE" id="PS51760"/>
    </source>
</evidence>
<keyword evidence="3 6" id="KW-0326">Glycosidase</keyword>
<comment type="similarity">
    <text evidence="6">Belongs to the glycosyl hydrolase 10 (cellulase F) family.</text>
</comment>
<feature type="domain" description="GH10" evidence="9">
    <location>
        <begin position="240"/>
        <end position="620"/>
    </location>
</feature>
<dbReference type="AlphaFoldDB" id="A0A1H9FKG4"/>
<dbReference type="InterPro" id="IPR017853">
    <property type="entry name" value="GH"/>
</dbReference>
<evidence type="ECO:0000256" key="5">
    <source>
        <dbReference type="PROSITE-ProRule" id="PRU10061"/>
    </source>
</evidence>